<organism evidence="9 10">
    <name type="scientific">Stylophora pistillata</name>
    <name type="common">Smooth cauliflower coral</name>
    <dbReference type="NCBI Taxonomy" id="50429"/>
    <lineage>
        <taxon>Eukaryota</taxon>
        <taxon>Metazoa</taxon>
        <taxon>Cnidaria</taxon>
        <taxon>Anthozoa</taxon>
        <taxon>Hexacorallia</taxon>
        <taxon>Scleractinia</taxon>
        <taxon>Astrocoeniina</taxon>
        <taxon>Pocilloporidae</taxon>
        <taxon>Stylophora</taxon>
    </lineage>
</organism>
<dbReference type="Pfam" id="PF00024">
    <property type="entry name" value="PAN_1"/>
    <property type="match status" value="1"/>
</dbReference>
<feature type="region of interest" description="Disordered" evidence="6">
    <location>
        <begin position="328"/>
        <end position="348"/>
    </location>
</feature>
<dbReference type="PROSITE" id="PS00010">
    <property type="entry name" value="ASX_HYDROXYL"/>
    <property type="match status" value="1"/>
</dbReference>
<evidence type="ECO:0000313" key="9">
    <source>
        <dbReference type="EMBL" id="PFX14167.1"/>
    </source>
</evidence>
<keyword evidence="4" id="KW-1015">Disulfide bond</keyword>
<keyword evidence="2" id="KW-0732">Signal</keyword>
<dbReference type="InterPro" id="IPR000742">
    <property type="entry name" value="EGF"/>
</dbReference>
<proteinExistence type="predicted"/>
<dbReference type="InterPro" id="IPR018097">
    <property type="entry name" value="EGF_Ca-bd_CS"/>
</dbReference>
<feature type="domain" description="EGF-like" evidence="7">
    <location>
        <begin position="122"/>
        <end position="162"/>
    </location>
</feature>
<dbReference type="AlphaFoldDB" id="A0A2B4RCU9"/>
<dbReference type="SMART" id="SM00181">
    <property type="entry name" value="EGF"/>
    <property type="match status" value="1"/>
</dbReference>
<dbReference type="PROSITE" id="PS50948">
    <property type="entry name" value="PAN"/>
    <property type="match status" value="1"/>
</dbReference>
<gene>
    <name evidence="9" type="primary">FBN1</name>
    <name evidence="9" type="ORF">AWC38_SpisGene21706</name>
</gene>
<evidence type="ECO:0000259" key="7">
    <source>
        <dbReference type="PROSITE" id="PS50026"/>
    </source>
</evidence>
<evidence type="ECO:0000256" key="1">
    <source>
        <dbReference type="ARBA" id="ARBA00022536"/>
    </source>
</evidence>
<dbReference type="InterPro" id="IPR000152">
    <property type="entry name" value="EGF-type_Asp/Asn_hydroxyl_site"/>
</dbReference>
<evidence type="ECO:0000256" key="6">
    <source>
        <dbReference type="SAM" id="MobiDB-lite"/>
    </source>
</evidence>
<dbReference type="Pfam" id="PF12947">
    <property type="entry name" value="EGF_3"/>
    <property type="match status" value="1"/>
</dbReference>
<keyword evidence="1 5" id="KW-0245">EGF-like domain</keyword>
<evidence type="ECO:0000313" key="10">
    <source>
        <dbReference type="Proteomes" id="UP000225706"/>
    </source>
</evidence>
<dbReference type="InterPro" id="IPR036056">
    <property type="entry name" value="Fibrinogen-like_C"/>
</dbReference>
<evidence type="ECO:0000256" key="2">
    <source>
        <dbReference type="ARBA" id="ARBA00022729"/>
    </source>
</evidence>
<dbReference type="SUPFAM" id="SSF57414">
    <property type="entry name" value="Hairpin loop containing domain-like"/>
    <property type="match status" value="1"/>
</dbReference>
<evidence type="ECO:0000256" key="4">
    <source>
        <dbReference type="ARBA" id="ARBA00023157"/>
    </source>
</evidence>
<dbReference type="OrthoDB" id="5946593at2759"/>
<keyword evidence="3" id="KW-0677">Repeat</keyword>
<dbReference type="GO" id="GO:0005509">
    <property type="term" value="F:calcium ion binding"/>
    <property type="evidence" value="ECO:0007669"/>
    <property type="project" value="InterPro"/>
</dbReference>
<accession>A0A2B4RCU9</accession>
<feature type="domain" description="Apple" evidence="8">
    <location>
        <begin position="1"/>
        <end position="69"/>
    </location>
</feature>
<dbReference type="Proteomes" id="UP000225706">
    <property type="component" value="Unassembled WGS sequence"/>
</dbReference>
<dbReference type="STRING" id="50429.A0A2B4RCU9"/>
<dbReference type="EMBL" id="LSMT01000828">
    <property type="protein sequence ID" value="PFX14167.1"/>
    <property type="molecule type" value="Genomic_DNA"/>
</dbReference>
<dbReference type="PROSITE" id="PS50026">
    <property type="entry name" value="EGF_3"/>
    <property type="match status" value="1"/>
</dbReference>
<protein>
    <submittedName>
        <fullName evidence="9">Fibrillin-1</fullName>
    </submittedName>
</protein>
<sequence>MMLQKHIFKTITGAAFGDVCLRECYRDVRCQSFNFAFTQDKCELSNRTKEARPEDFIPNSERYYFRRDMGRTHLGAIPELPADSCKEIKASEGGQAVSGLYWLNFIKPDTPVLAHCDMKTEDADECNAFIRVCDENADCKNTLGSYRCSCKTGFSGDGHTCKECQNCQSLTGADRRINYTNQDTICDNGLRGWYRFQGAAGHTELPNGESLHGEPLKNAQSNIFSEYATDIVVKKLSPSANCQRNESLNNTIAKKTPKTRYYRGSASNDFRVACGVAQRNLGYGYVSAALEVLDIEPGYFCTSHEDLMDKKVLSDRNRKATKNFKYRSNQLRGQKSSQKSQKEAKEGKTYETAVVLNLDTSVNQPSPRTHTHVEHLFGKHF</sequence>
<evidence type="ECO:0000259" key="8">
    <source>
        <dbReference type="PROSITE" id="PS50948"/>
    </source>
</evidence>
<dbReference type="InterPro" id="IPR003609">
    <property type="entry name" value="Pan_app"/>
</dbReference>
<dbReference type="InterPro" id="IPR024731">
    <property type="entry name" value="NELL2-like_EGF"/>
</dbReference>
<dbReference type="PROSITE" id="PS01186">
    <property type="entry name" value="EGF_2"/>
    <property type="match status" value="1"/>
</dbReference>
<dbReference type="Gene3D" id="2.10.25.10">
    <property type="entry name" value="Laminin"/>
    <property type="match status" value="1"/>
</dbReference>
<evidence type="ECO:0000256" key="3">
    <source>
        <dbReference type="ARBA" id="ARBA00022737"/>
    </source>
</evidence>
<dbReference type="PROSITE" id="PS01187">
    <property type="entry name" value="EGF_CA"/>
    <property type="match status" value="1"/>
</dbReference>
<dbReference type="FunFam" id="2.10.25.10:FF:000038">
    <property type="entry name" value="Fibrillin 2"/>
    <property type="match status" value="1"/>
</dbReference>
<dbReference type="Gene3D" id="3.50.4.10">
    <property type="entry name" value="Hepatocyte Growth Factor"/>
    <property type="match status" value="1"/>
</dbReference>
<comment type="caution">
    <text evidence="9">The sequence shown here is derived from an EMBL/GenBank/DDBJ whole genome shotgun (WGS) entry which is preliminary data.</text>
</comment>
<evidence type="ECO:0000256" key="5">
    <source>
        <dbReference type="PROSITE-ProRule" id="PRU00076"/>
    </source>
</evidence>
<dbReference type="SMART" id="SM00179">
    <property type="entry name" value="EGF_CA"/>
    <property type="match status" value="1"/>
</dbReference>
<reference evidence="10" key="1">
    <citation type="journal article" date="2017" name="bioRxiv">
        <title>Comparative analysis of the genomes of Stylophora pistillata and Acropora digitifera provides evidence for extensive differences between species of corals.</title>
        <authorList>
            <person name="Voolstra C.R."/>
            <person name="Li Y."/>
            <person name="Liew Y.J."/>
            <person name="Baumgarten S."/>
            <person name="Zoccola D."/>
            <person name="Flot J.-F."/>
            <person name="Tambutte S."/>
            <person name="Allemand D."/>
            <person name="Aranda M."/>
        </authorList>
    </citation>
    <scope>NUCLEOTIDE SEQUENCE [LARGE SCALE GENOMIC DNA]</scope>
</reference>
<name>A0A2B4RCU9_STYPI</name>
<keyword evidence="10" id="KW-1185">Reference proteome</keyword>
<dbReference type="SUPFAM" id="SSF57196">
    <property type="entry name" value="EGF/Laminin"/>
    <property type="match status" value="1"/>
</dbReference>
<dbReference type="InterPro" id="IPR001881">
    <property type="entry name" value="EGF-like_Ca-bd_dom"/>
</dbReference>
<dbReference type="SUPFAM" id="SSF56496">
    <property type="entry name" value="Fibrinogen C-terminal domain-like"/>
    <property type="match status" value="1"/>
</dbReference>
<comment type="caution">
    <text evidence="5">Lacks conserved residue(s) required for the propagation of feature annotation.</text>
</comment>
<dbReference type="CDD" id="cd00054">
    <property type="entry name" value="EGF_CA"/>
    <property type="match status" value="1"/>
</dbReference>